<organism evidence="2 3">
    <name type="scientific">Gossypium aridum</name>
    <name type="common">American cotton</name>
    <name type="synonym">Erioxylum aridum</name>
    <dbReference type="NCBI Taxonomy" id="34290"/>
    <lineage>
        <taxon>Eukaryota</taxon>
        <taxon>Viridiplantae</taxon>
        <taxon>Streptophyta</taxon>
        <taxon>Embryophyta</taxon>
        <taxon>Tracheophyta</taxon>
        <taxon>Spermatophyta</taxon>
        <taxon>Magnoliopsida</taxon>
        <taxon>eudicotyledons</taxon>
        <taxon>Gunneridae</taxon>
        <taxon>Pentapetalae</taxon>
        <taxon>rosids</taxon>
        <taxon>malvids</taxon>
        <taxon>Malvales</taxon>
        <taxon>Malvaceae</taxon>
        <taxon>Malvoideae</taxon>
        <taxon>Gossypium</taxon>
    </lineage>
</organism>
<accession>A0A7J8YR83</accession>
<evidence type="ECO:0000313" key="2">
    <source>
        <dbReference type="EMBL" id="MBA0702025.1"/>
    </source>
</evidence>
<keyword evidence="3" id="KW-1185">Reference proteome</keyword>
<feature type="non-terminal residue" evidence="2">
    <location>
        <position position="74"/>
    </location>
</feature>
<protein>
    <submittedName>
        <fullName evidence="2">Uncharacterized protein</fullName>
    </submittedName>
</protein>
<evidence type="ECO:0000256" key="1">
    <source>
        <dbReference type="SAM" id="MobiDB-lite"/>
    </source>
</evidence>
<reference evidence="2 3" key="1">
    <citation type="journal article" date="2019" name="Genome Biol. Evol.">
        <title>Insights into the evolution of the New World diploid cottons (Gossypium, subgenus Houzingenia) based on genome sequencing.</title>
        <authorList>
            <person name="Grover C.E."/>
            <person name="Arick M.A. 2nd"/>
            <person name="Thrash A."/>
            <person name="Conover J.L."/>
            <person name="Sanders W.S."/>
            <person name="Peterson D.G."/>
            <person name="Frelichowski J.E."/>
            <person name="Scheffler J.A."/>
            <person name="Scheffler B.E."/>
            <person name="Wendel J.F."/>
        </authorList>
    </citation>
    <scope>NUCLEOTIDE SEQUENCE [LARGE SCALE GENOMIC DNA]</scope>
    <source>
        <strain evidence="2">185</strain>
        <tissue evidence="2">Leaf</tissue>
    </source>
</reference>
<comment type="caution">
    <text evidence="2">The sequence shown here is derived from an EMBL/GenBank/DDBJ whole genome shotgun (WGS) entry which is preliminary data.</text>
</comment>
<evidence type="ECO:0000313" key="3">
    <source>
        <dbReference type="Proteomes" id="UP000593577"/>
    </source>
</evidence>
<name>A0A7J8YR83_GOSAI</name>
<gene>
    <name evidence="2" type="ORF">Goari_020328</name>
</gene>
<dbReference type="Proteomes" id="UP000593577">
    <property type="component" value="Unassembled WGS sequence"/>
</dbReference>
<dbReference type="EMBL" id="JABFAA010347204">
    <property type="protein sequence ID" value="MBA0702025.1"/>
    <property type="molecule type" value="Genomic_DNA"/>
</dbReference>
<feature type="compositionally biased region" description="Pro residues" evidence="1">
    <location>
        <begin position="29"/>
        <end position="39"/>
    </location>
</feature>
<sequence length="74" mass="8233">MENCFRDEKKKHLVTVRSRPPQAVRLPTVVPPDNSPPPLGMHSPYSVGPPPNRRLVARNAITFQIHSVPNTPTS</sequence>
<feature type="region of interest" description="Disordered" evidence="1">
    <location>
        <begin position="24"/>
        <end position="51"/>
    </location>
</feature>
<proteinExistence type="predicted"/>
<dbReference type="AlphaFoldDB" id="A0A7J8YR83"/>